<organism evidence="1 2">
    <name type="scientific">Streptomyces laurentii</name>
    <dbReference type="NCBI Taxonomy" id="39478"/>
    <lineage>
        <taxon>Bacteria</taxon>
        <taxon>Bacillati</taxon>
        <taxon>Actinomycetota</taxon>
        <taxon>Actinomycetes</taxon>
        <taxon>Kitasatosporales</taxon>
        <taxon>Streptomycetaceae</taxon>
        <taxon>Streptomyces</taxon>
    </lineage>
</organism>
<name>A0A160P6W5_STRLU</name>
<evidence type="ECO:0000313" key="1">
    <source>
        <dbReference type="EMBL" id="BAU86926.1"/>
    </source>
</evidence>
<proteinExistence type="predicted"/>
<evidence type="ECO:0000313" key="2">
    <source>
        <dbReference type="Proteomes" id="UP000217676"/>
    </source>
</evidence>
<dbReference type="Proteomes" id="UP000217676">
    <property type="component" value="Chromosome"/>
</dbReference>
<dbReference type="KEGG" id="slau:SLA_6057"/>
<protein>
    <submittedName>
        <fullName evidence="1">MerR-family transcriptional regulator</fullName>
    </submittedName>
</protein>
<sequence>MEIRALRRRQAVLTIAARRGSDATELALLHRLAVLSVEEQDHLVRDFVEAVFGNGLRAPWTAGVVHSLTPELPADADRERIEAWIEWAELARDPEFRALLRTMAEEYEAGRAADGPPRPDPVARVRTAVAPALAAGLAPGDSGAAPVVAAVLACGEAGTLLARLEGMDDPRRDRHQELLARINGWPPPEPLAPVLAWAIEALRQSASVRK</sequence>
<dbReference type="EMBL" id="AP017424">
    <property type="protein sequence ID" value="BAU86926.1"/>
    <property type="molecule type" value="Genomic_DNA"/>
</dbReference>
<keyword evidence="2" id="KW-1185">Reference proteome</keyword>
<reference evidence="1 2" key="1">
    <citation type="journal article" date="2016" name="Genome Announc.">
        <title>Complete Genome Sequence of Thiostrepton-Producing Streptomyces laurentii ATCC 31255.</title>
        <authorList>
            <person name="Doi K."/>
            <person name="Fujino Y."/>
            <person name="Nagayoshi Y."/>
            <person name="Ohshima T."/>
            <person name="Ogata S."/>
        </authorList>
    </citation>
    <scope>NUCLEOTIDE SEQUENCE [LARGE SCALE GENOMIC DNA]</scope>
    <source>
        <strain evidence="1 2">ATCC 31255</strain>
    </source>
</reference>
<accession>A0A160P6W5</accession>
<dbReference type="AlphaFoldDB" id="A0A160P6W5"/>
<gene>
    <name evidence="1" type="ORF">SLA_6057</name>
</gene>